<accession>A0ABQ1PT51</accession>
<dbReference type="EMBL" id="BMFF01000004">
    <property type="protein sequence ID" value="GGD02664.1"/>
    <property type="molecule type" value="Genomic_DNA"/>
</dbReference>
<keyword evidence="3" id="KW-1185">Reference proteome</keyword>
<name>A0ABQ1PT51_9GAMM</name>
<proteinExistence type="predicted"/>
<sequence length="119" mass="13308">MVIENRGNNQEILVDAHSPIAEKVEVHEHVHVDGLMKMQRVDQLAIPPGAEVVFKPGGYHLMMFGLKQPLEAGERFPMTLVFTDGGSIEVQVMIEEKPPSTTAHDTHSADIERSEHQHH</sequence>
<dbReference type="InterPro" id="IPR058248">
    <property type="entry name" value="Lxx211020-like"/>
</dbReference>
<reference evidence="3" key="1">
    <citation type="journal article" date="2019" name="Int. J. Syst. Evol. Microbiol.">
        <title>The Global Catalogue of Microorganisms (GCM) 10K type strain sequencing project: providing services to taxonomists for standard genome sequencing and annotation.</title>
        <authorList>
            <consortium name="The Broad Institute Genomics Platform"/>
            <consortium name="The Broad Institute Genome Sequencing Center for Infectious Disease"/>
            <person name="Wu L."/>
            <person name="Ma J."/>
        </authorList>
    </citation>
    <scope>NUCLEOTIDE SEQUENCE [LARGE SCALE GENOMIC DNA]</scope>
    <source>
        <strain evidence="3">CGMCC 1.12482</strain>
    </source>
</reference>
<dbReference type="Gene3D" id="2.60.40.1890">
    <property type="entry name" value="PCu(A)C copper chaperone"/>
    <property type="match status" value="1"/>
</dbReference>
<evidence type="ECO:0008006" key="4">
    <source>
        <dbReference type="Google" id="ProtNLM"/>
    </source>
</evidence>
<dbReference type="PANTHER" id="PTHR36302">
    <property type="entry name" value="BLR7088 PROTEIN"/>
    <property type="match status" value="1"/>
</dbReference>
<protein>
    <recommendedName>
        <fullName evidence="4">Copper chaperone PCu(A)C</fullName>
    </recommendedName>
</protein>
<dbReference type="SUPFAM" id="SSF110087">
    <property type="entry name" value="DR1885-like metal-binding protein"/>
    <property type="match status" value="1"/>
</dbReference>
<evidence type="ECO:0000313" key="3">
    <source>
        <dbReference type="Proteomes" id="UP000638188"/>
    </source>
</evidence>
<comment type="caution">
    <text evidence="2">The sequence shown here is derived from an EMBL/GenBank/DDBJ whole genome shotgun (WGS) entry which is preliminary data.</text>
</comment>
<dbReference type="Proteomes" id="UP000638188">
    <property type="component" value="Unassembled WGS sequence"/>
</dbReference>
<feature type="region of interest" description="Disordered" evidence="1">
    <location>
        <begin position="96"/>
        <end position="119"/>
    </location>
</feature>
<evidence type="ECO:0000313" key="2">
    <source>
        <dbReference type="EMBL" id="GGD02664.1"/>
    </source>
</evidence>
<gene>
    <name evidence="2" type="ORF">GCM10007418_22350</name>
</gene>
<organism evidence="2 3">
    <name type="scientific">Halopseudomonas salina</name>
    <dbReference type="NCBI Taxonomy" id="1323744"/>
    <lineage>
        <taxon>Bacteria</taxon>
        <taxon>Pseudomonadati</taxon>
        <taxon>Pseudomonadota</taxon>
        <taxon>Gammaproteobacteria</taxon>
        <taxon>Pseudomonadales</taxon>
        <taxon>Pseudomonadaceae</taxon>
        <taxon>Halopseudomonas</taxon>
    </lineage>
</organism>
<dbReference type="Pfam" id="PF04314">
    <property type="entry name" value="PCuAC"/>
    <property type="match status" value="1"/>
</dbReference>
<dbReference type="PANTHER" id="PTHR36302:SF1">
    <property type="entry name" value="COPPER CHAPERONE PCU(A)C"/>
    <property type="match status" value="1"/>
</dbReference>
<evidence type="ECO:0000256" key="1">
    <source>
        <dbReference type="SAM" id="MobiDB-lite"/>
    </source>
</evidence>
<dbReference type="InterPro" id="IPR007410">
    <property type="entry name" value="LpqE-like"/>
</dbReference>
<dbReference type="InterPro" id="IPR036182">
    <property type="entry name" value="PCuAC_sf"/>
</dbReference>